<evidence type="ECO:0000313" key="2">
    <source>
        <dbReference type="Proteomes" id="UP001345963"/>
    </source>
</evidence>
<keyword evidence="2" id="KW-1185">Reference proteome</keyword>
<dbReference type="EMBL" id="JAHUTI010039379">
    <property type="protein sequence ID" value="MED6244103.1"/>
    <property type="molecule type" value="Genomic_DNA"/>
</dbReference>
<protein>
    <submittedName>
        <fullName evidence="1">Uncharacterized protein</fullName>
    </submittedName>
</protein>
<evidence type="ECO:0000313" key="1">
    <source>
        <dbReference type="EMBL" id="MED6244103.1"/>
    </source>
</evidence>
<proteinExistence type="predicted"/>
<gene>
    <name evidence="1" type="ORF">ATANTOWER_019358</name>
</gene>
<accession>A0ABU7B1I8</accession>
<organism evidence="1 2">
    <name type="scientific">Ataeniobius toweri</name>
    <dbReference type="NCBI Taxonomy" id="208326"/>
    <lineage>
        <taxon>Eukaryota</taxon>
        <taxon>Metazoa</taxon>
        <taxon>Chordata</taxon>
        <taxon>Craniata</taxon>
        <taxon>Vertebrata</taxon>
        <taxon>Euteleostomi</taxon>
        <taxon>Actinopterygii</taxon>
        <taxon>Neopterygii</taxon>
        <taxon>Teleostei</taxon>
        <taxon>Neoteleostei</taxon>
        <taxon>Acanthomorphata</taxon>
        <taxon>Ovalentaria</taxon>
        <taxon>Atherinomorphae</taxon>
        <taxon>Cyprinodontiformes</taxon>
        <taxon>Goodeidae</taxon>
        <taxon>Ataeniobius</taxon>
    </lineage>
</organism>
<feature type="non-terminal residue" evidence="1">
    <location>
        <position position="1"/>
    </location>
</feature>
<comment type="caution">
    <text evidence="1">The sequence shown here is derived from an EMBL/GenBank/DDBJ whole genome shotgun (WGS) entry which is preliminary data.</text>
</comment>
<name>A0ABU7B1I8_9TELE</name>
<reference evidence="1 2" key="1">
    <citation type="submission" date="2021-07" db="EMBL/GenBank/DDBJ databases">
        <authorList>
            <person name="Palmer J.M."/>
        </authorList>
    </citation>
    <scope>NUCLEOTIDE SEQUENCE [LARGE SCALE GENOMIC DNA]</scope>
    <source>
        <strain evidence="1 2">AT_MEX2019</strain>
        <tissue evidence="1">Muscle</tissue>
    </source>
</reference>
<dbReference type="Proteomes" id="UP001345963">
    <property type="component" value="Unassembled WGS sequence"/>
</dbReference>
<sequence>IFCLKEEKALCEDYSNLSGKYFSRNNEKNTISAWFIREAHWRSSPDDCST</sequence>